<dbReference type="InterPro" id="IPR036922">
    <property type="entry name" value="Rieske_2Fe-2S_sf"/>
</dbReference>
<dbReference type="Proteomes" id="UP000666661">
    <property type="component" value="Unassembled WGS sequence"/>
</dbReference>
<keyword evidence="3" id="KW-0408">Iron</keyword>
<evidence type="ECO:0000256" key="3">
    <source>
        <dbReference type="ARBA" id="ARBA00023004"/>
    </source>
</evidence>
<dbReference type="PANTHER" id="PTHR13887:SF41">
    <property type="entry name" value="THIOREDOXIN SUPERFAMILY PROTEIN"/>
    <property type="match status" value="1"/>
</dbReference>
<evidence type="ECO:0000313" key="7">
    <source>
        <dbReference type="Proteomes" id="UP000666661"/>
    </source>
</evidence>
<keyword evidence="1" id="KW-0001">2Fe-2S</keyword>
<dbReference type="Pfam" id="PF01323">
    <property type="entry name" value="DSBA"/>
    <property type="match status" value="1"/>
</dbReference>
<dbReference type="CDD" id="cd03024">
    <property type="entry name" value="DsbA_FrnE"/>
    <property type="match status" value="1"/>
</dbReference>
<feature type="domain" description="Rieske" evidence="5">
    <location>
        <begin position="229"/>
        <end position="324"/>
    </location>
</feature>
<reference evidence="6 7" key="1">
    <citation type="submission" date="2021-03" db="EMBL/GenBank/DDBJ databases">
        <title>Plant growth promoting bacteria isolated from wild legumes nodules and trapping Phaseolus vulgaris L. nodules in the center and southern Mexico.</title>
        <authorList>
            <person name="Estrada P."/>
        </authorList>
    </citation>
    <scope>NUCLEOTIDE SEQUENCE [LARGE SCALE GENOMIC DNA]</scope>
    <source>
        <strain evidence="6 7">MaGu-431</strain>
    </source>
</reference>
<organism evidence="6 7">
    <name type="scientific">Aeromonas sanarellii</name>
    <dbReference type="NCBI Taxonomy" id="633415"/>
    <lineage>
        <taxon>Bacteria</taxon>
        <taxon>Pseudomonadati</taxon>
        <taxon>Pseudomonadota</taxon>
        <taxon>Gammaproteobacteria</taxon>
        <taxon>Aeromonadales</taxon>
        <taxon>Aeromonadaceae</taxon>
        <taxon>Aeromonas</taxon>
    </lineage>
</organism>
<name>A0ABS4B303_9GAMM</name>
<dbReference type="RefSeq" id="WP_209792776.1">
    <property type="nucleotide sequence ID" value="NZ_JAGIQF010000001.1"/>
</dbReference>
<dbReference type="EMBL" id="JAGIQF010000001">
    <property type="protein sequence ID" value="MBP0601860.1"/>
    <property type="molecule type" value="Genomic_DNA"/>
</dbReference>
<dbReference type="PANTHER" id="PTHR13887">
    <property type="entry name" value="GLUTATHIONE S-TRANSFERASE KAPPA"/>
    <property type="match status" value="1"/>
</dbReference>
<evidence type="ECO:0000256" key="4">
    <source>
        <dbReference type="ARBA" id="ARBA00023014"/>
    </source>
</evidence>
<comment type="caution">
    <text evidence="6">The sequence shown here is derived from an EMBL/GenBank/DDBJ whole genome shotgun (WGS) entry which is preliminary data.</text>
</comment>
<proteinExistence type="predicted"/>
<evidence type="ECO:0000259" key="5">
    <source>
        <dbReference type="PROSITE" id="PS51296"/>
    </source>
</evidence>
<accession>A0ABS4B303</accession>
<dbReference type="InterPro" id="IPR036249">
    <property type="entry name" value="Thioredoxin-like_sf"/>
</dbReference>
<dbReference type="InterPro" id="IPR017941">
    <property type="entry name" value="Rieske_2Fe-2S"/>
</dbReference>
<dbReference type="InterPro" id="IPR001853">
    <property type="entry name" value="DSBA-like_thioredoxin_dom"/>
</dbReference>
<sequence length="336" mass="36303">MSSTLRETLKIEVYFDFICPWCLIGKRQLDQTLALLRAERPELQVELCWRGVQLLPYLPAGGEDFEAFYLRRLGGEQALRARQAQVRQAAASVGVILDFTRIPRMPNTADAHRLWQRASQLGSHAQQDAQLDALLESLFACHFQQGGDLGNAQTLLDLAAEAGFATEALVSSLQGDGSPFLGTAEGAASQGVPSFVLGGRVLSGAQPVERLLASLRQAIVTERQPAQMRIIVPASRVPAPGKRALIEEGGKSLVLFNVGGAFHAIDDSCPHQGASLCGGKLEGEVIQCCAHGLRFNLNTGYLLGSTQLKVGRYPVELAGEQLHIVIPQEDVVPCMR</sequence>
<protein>
    <submittedName>
        <fullName evidence="6">DsbA family protein</fullName>
    </submittedName>
</protein>
<dbReference type="SUPFAM" id="SSF50022">
    <property type="entry name" value="ISP domain"/>
    <property type="match status" value="1"/>
</dbReference>
<dbReference type="SUPFAM" id="SSF52833">
    <property type="entry name" value="Thioredoxin-like"/>
    <property type="match status" value="1"/>
</dbReference>
<evidence type="ECO:0000256" key="2">
    <source>
        <dbReference type="ARBA" id="ARBA00022723"/>
    </source>
</evidence>
<evidence type="ECO:0000256" key="1">
    <source>
        <dbReference type="ARBA" id="ARBA00022714"/>
    </source>
</evidence>
<keyword evidence="4" id="KW-0411">Iron-sulfur</keyword>
<evidence type="ECO:0000313" key="6">
    <source>
        <dbReference type="EMBL" id="MBP0601860.1"/>
    </source>
</evidence>
<gene>
    <name evidence="6" type="ORF">J8I01_04920</name>
</gene>
<dbReference type="Gene3D" id="3.40.30.10">
    <property type="entry name" value="Glutaredoxin"/>
    <property type="match status" value="1"/>
</dbReference>
<dbReference type="Gene3D" id="2.102.10.10">
    <property type="entry name" value="Rieske [2Fe-2S] iron-sulphur domain"/>
    <property type="match status" value="1"/>
</dbReference>
<keyword evidence="2" id="KW-0479">Metal-binding</keyword>
<dbReference type="PROSITE" id="PS51296">
    <property type="entry name" value="RIESKE"/>
    <property type="match status" value="1"/>
</dbReference>
<dbReference type="Pfam" id="PF00355">
    <property type="entry name" value="Rieske"/>
    <property type="match status" value="1"/>
</dbReference>
<keyword evidence="7" id="KW-1185">Reference proteome</keyword>